<dbReference type="STRING" id="583356.Igag_1785"/>
<sequence length="88" mass="10055">MNIRILERKQVGELFGVKLCIELGDKEFYIDIDNLSRVVKDVRGYEKDNSIVIELIDENGNGFGCCIIDKSHFERGCMECKSLLLPKS</sequence>
<keyword evidence="2" id="KW-1185">Reference proteome</keyword>
<dbReference type="KEGG" id="iag:Igag_1785"/>
<dbReference type="Proteomes" id="UP000001304">
    <property type="component" value="Chromosome"/>
</dbReference>
<dbReference type="BioCyc" id="IAGG583356:GHAH-1772-MONOMER"/>
<protein>
    <submittedName>
        <fullName evidence="1">Uncharacterized protein</fullName>
    </submittedName>
</protein>
<proteinExistence type="predicted"/>
<accession>E0SSJ7</accession>
<reference evidence="1 2" key="1">
    <citation type="journal article" date="2010" name="Stand. Genomic Sci.">
        <title>Complete genome sequence of Ignisphaera aggregans type strain (AQ1.S1).</title>
        <authorList>
            <person name="Goker M."/>
            <person name="Held B."/>
            <person name="Lapidus A."/>
            <person name="Nolan M."/>
            <person name="Spring S."/>
            <person name="Yasawong M."/>
            <person name="Lucas S."/>
            <person name="Glavina Del Rio T."/>
            <person name="Tice H."/>
            <person name="Cheng J.F."/>
            <person name="Goodwin L."/>
            <person name="Tapia R."/>
            <person name="Pitluck S."/>
            <person name="Liolios K."/>
            <person name="Ivanova N."/>
            <person name="Mavromatis K."/>
            <person name="Mikhailova N."/>
            <person name="Pati A."/>
            <person name="Chen A."/>
            <person name="Palaniappan K."/>
            <person name="Brambilla E."/>
            <person name="Land M."/>
            <person name="Hauser L."/>
            <person name="Chang Y.J."/>
            <person name="Jeffries C.D."/>
            <person name="Brettin T."/>
            <person name="Detter J.C."/>
            <person name="Han C."/>
            <person name="Rohde M."/>
            <person name="Sikorski J."/>
            <person name="Woyke T."/>
            <person name="Bristow J."/>
            <person name="Eisen J.A."/>
            <person name="Markowitz V."/>
            <person name="Hugenholtz P."/>
            <person name="Kyrpides N.C."/>
            <person name="Klenk H.P."/>
        </authorList>
    </citation>
    <scope>NUCLEOTIDE SEQUENCE [LARGE SCALE GENOMIC DNA]</scope>
    <source>
        <strain evidence="2">DSM 17230 / JCM 13409 / AQ1.S1</strain>
    </source>
</reference>
<organism evidence="1 2">
    <name type="scientific">Ignisphaera aggregans (strain DSM 17230 / JCM 13409 / AQ1.S1)</name>
    <dbReference type="NCBI Taxonomy" id="583356"/>
    <lineage>
        <taxon>Archaea</taxon>
        <taxon>Thermoproteota</taxon>
        <taxon>Thermoprotei</taxon>
        <taxon>Desulfurococcales</taxon>
        <taxon>Desulfurococcaceae</taxon>
        <taxon>Ignisphaera</taxon>
    </lineage>
</organism>
<name>E0SSJ7_IGNAA</name>
<dbReference type="AlphaFoldDB" id="E0SSJ7"/>
<gene>
    <name evidence="1" type="ordered locus">Igag_1785</name>
</gene>
<evidence type="ECO:0000313" key="2">
    <source>
        <dbReference type="Proteomes" id="UP000001304"/>
    </source>
</evidence>
<evidence type="ECO:0000313" key="1">
    <source>
        <dbReference type="EMBL" id="ADM28582.1"/>
    </source>
</evidence>
<dbReference type="HOGENOM" id="CLU_2461736_0_0_2"/>
<dbReference type="EMBL" id="CP002098">
    <property type="protein sequence ID" value="ADM28582.1"/>
    <property type="molecule type" value="Genomic_DNA"/>
</dbReference>